<evidence type="ECO:0000256" key="3">
    <source>
        <dbReference type="ARBA" id="ARBA00022670"/>
    </source>
</evidence>
<dbReference type="KEGG" id="plei:Q9312_09875"/>
<keyword evidence="8" id="KW-0732">Signal</keyword>
<evidence type="ECO:0000256" key="1">
    <source>
        <dbReference type="ARBA" id="ARBA00001947"/>
    </source>
</evidence>
<dbReference type="Proteomes" id="UP001239782">
    <property type="component" value="Chromosome"/>
</dbReference>
<proteinExistence type="inferred from homology"/>
<dbReference type="GO" id="GO:0006508">
    <property type="term" value="P:proteolysis"/>
    <property type="evidence" value="ECO:0007669"/>
    <property type="project" value="UniProtKB-KW"/>
</dbReference>
<dbReference type="PANTHER" id="PTHR11705:SF143">
    <property type="entry name" value="SLL0236 PROTEIN"/>
    <property type="match status" value="1"/>
</dbReference>
<evidence type="ECO:0000256" key="4">
    <source>
        <dbReference type="ARBA" id="ARBA00022801"/>
    </source>
</evidence>
<comment type="cofactor">
    <cofactor evidence="1">
        <name>Zn(2+)</name>
        <dbReference type="ChEBI" id="CHEBI:29105"/>
    </cofactor>
</comment>
<dbReference type="SMART" id="SM00631">
    <property type="entry name" value="Zn_pept"/>
    <property type="match status" value="1"/>
</dbReference>
<sequence>MKYLSLLIVAFFSLGALSKPDTSFEYYFQPSLTLDPQASFNPDIPTPQSVLGYSVGDWHVRPEQIAEYMYALAQTSDRVWVEEMGRSYEQRPLLLVSFSSSNNIKKIDAIKAQRKAFLTSKESAPSIVWMGYSVHGNEASGANAALLLAYYLAAAQGEQVEKLLNNTVILMEPMINPDGIARFAHWVNSRKSQQWIADPNDVEHDEAWPQGRTNHYWFDLNRDWLLVQHPESQARLKSFHQWKPLVVTDFHEMGTNSSYFFQPGVPSRQNPKTPQQNFDLTARIAEYHARALDSIGSRYYSKEGFDDFYYGKGSTYPDINGAVGILFEQASARGHIQNSVNGPVSFPFAIRNQLATSFSTLKAVLDEASALKRYQKSFYQQVNKLADDHKVKAYVFDADGDKRRLNEFLDILDTHQVDYFQLARDIKVSERNYEKSEAYIVPLEQPQFRLIRNLFETETQFKDNTFYDVSSWTLALSFNLDFSSLNSSDYSSRLRGKEGRRELADQLFTLRENTIAVAFDWRDFNTAPLVTRLQKQNVTLKVMTKDSVFEGVNGNLKVAAGSIILPLGEQVISRERLAYLLGDELKALPVATQQITSGLAKSGVDIGSPTVMSLVTPKPLLIVGDGVSSYEAGEVWHLLDQRLEIPLVKITQQQLQKIPLHAYTHIIMVSGRYSLTEEDSEKLSAWIDQGGQLIASRTAGRWLAKQLWGPIHLKVASDEPEAMMNYSEREQFHAEKVIGGAIFQTRLDLSHPLAYGIERSMLPMFRRGTDVYEVDQEEPFATVAHFLESPLLSGYASSDNQKALAKAPAIVAVRKGKGGITYYADNMNFRAFWWGTSKVFINSLYFSYAYWSSAN</sequence>
<dbReference type="InterPro" id="IPR029062">
    <property type="entry name" value="Class_I_gatase-like"/>
</dbReference>
<evidence type="ECO:0000256" key="8">
    <source>
        <dbReference type="SAM" id="SignalP"/>
    </source>
</evidence>
<evidence type="ECO:0000259" key="9">
    <source>
        <dbReference type="PROSITE" id="PS52035"/>
    </source>
</evidence>
<gene>
    <name evidence="10" type="ORF">Q9312_09875</name>
</gene>
<dbReference type="SUPFAM" id="SSF53187">
    <property type="entry name" value="Zn-dependent exopeptidases"/>
    <property type="match status" value="1"/>
</dbReference>
<dbReference type="RefSeq" id="WP_309204465.1">
    <property type="nucleotide sequence ID" value="NZ_CP133548.1"/>
</dbReference>
<feature type="chain" id="PRO_5041280281" evidence="8">
    <location>
        <begin position="19"/>
        <end position="855"/>
    </location>
</feature>
<keyword evidence="11" id="KW-1185">Reference proteome</keyword>
<name>A0AA51X8B2_9GAMM</name>
<dbReference type="SUPFAM" id="SSF52317">
    <property type="entry name" value="Class I glutamine amidotransferase-like"/>
    <property type="match status" value="1"/>
</dbReference>
<evidence type="ECO:0000256" key="5">
    <source>
        <dbReference type="ARBA" id="ARBA00022833"/>
    </source>
</evidence>
<evidence type="ECO:0000256" key="2">
    <source>
        <dbReference type="ARBA" id="ARBA00005988"/>
    </source>
</evidence>
<dbReference type="CDD" id="cd06238">
    <property type="entry name" value="M14-like"/>
    <property type="match status" value="1"/>
</dbReference>
<protein>
    <submittedName>
        <fullName evidence="10">M14 family metallopeptidase</fullName>
    </submittedName>
</protein>
<dbReference type="EMBL" id="CP133548">
    <property type="protein sequence ID" value="WMS89197.1"/>
    <property type="molecule type" value="Genomic_DNA"/>
</dbReference>
<feature type="active site" description="Proton donor/acceptor" evidence="7">
    <location>
        <position position="328"/>
    </location>
</feature>
<dbReference type="InterPro" id="IPR000834">
    <property type="entry name" value="Peptidase_M14"/>
</dbReference>
<evidence type="ECO:0000256" key="7">
    <source>
        <dbReference type="PROSITE-ProRule" id="PRU01379"/>
    </source>
</evidence>
<dbReference type="PROSITE" id="PS52035">
    <property type="entry name" value="PEPTIDASE_M14"/>
    <property type="match status" value="1"/>
</dbReference>
<dbReference type="GO" id="GO:0008270">
    <property type="term" value="F:zinc ion binding"/>
    <property type="evidence" value="ECO:0007669"/>
    <property type="project" value="InterPro"/>
</dbReference>
<keyword evidence="3" id="KW-0645">Protease</keyword>
<feature type="domain" description="Peptidase M14" evidence="9">
    <location>
        <begin position="57"/>
        <end position="368"/>
    </location>
</feature>
<keyword evidence="6" id="KW-0482">Metalloprotease</keyword>
<reference evidence="10 11" key="1">
    <citation type="submission" date="2023-08" db="EMBL/GenBank/DDBJ databases">
        <title>Pleionea litopenaei sp. nov., isolated from stomach of juvenile Litopenaeus vannamei.</title>
        <authorList>
            <person name="Rho A.M."/>
            <person name="Hwang C.Y."/>
        </authorList>
    </citation>
    <scope>NUCLEOTIDE SEQUENCE [LARGE SCALE GENOMIC DNA]</scope>
    <source>
        <strain evidence="10 11">HL-JVS1</strain>
    </source>
</reference>
<organism evidence="10 11">
    <name type="scientific">Pleionea litopenaei</name>
    <dbReference type="NCBI Taxonomy" id="3070815"/>
    <lineage>
        <taxon>Bacteria</taxon>
        <taxon>Pseudomonadati</taxon>
        <taxon>Pseudomonadota</taxon>
        <taxon>Gammaproteobacteria</taxon>
        <taxon>Oceanospirillales</taxon>
        <taxon>Pleioneaceae</taxon>
        <taxon>Pleionea</taxon>
    </lineage>
</organism>
<accession>A0AA51X8B2</accession>
<evidence type="ECO:0000313" key="11">
    <source>
        <dbReference type="Proteomes" id="UP001239782"/>
    </source>
</evidence>
<dbReference type="Pfam" id="PF00246">
    <property type="entry name" value="Peptidase_M14"/>
    <property type="match status" value="1"/>
</dbReference>
<evidence type="ECO:0000313" key="10">
    <source>
        <dbReference type="EMBL" id="WMS89197.1"/>
    </source>
</evidence>
<keyword evidence="5" id="KW-0862">Zinc</keyword>
<dbReference type="GO" id="GO:0005615">
    <property type="term" value="C:extracellular space"/>
    <property type="evidence" value="ECO:0007669"/>
    <property type="project" value="TreeGrafter"/>
</dbReference>
<dbReference type="Gene3D" id="3.40.630.10">
    <property type="entry name" value="Zn peptidases"/>
    <property type="match status" value="1"/>
</dbReference>
<evidence type="ECO:0000256" key="6">
    <source>
        <dbReference type="ARBA" id="ARBA00023049"/>
    </source>
</evidence>
<feature type="signal peptide" evidence="8">
    <location>
        <begin position="1"/>
        <end position="18"/>
    </location>
</feature>
<dbReference type="AlphaFoldDB" id="A0AA51X8B2"/>
<keyword evidence="4" id="KW-0378">Hydrolase</keyword>
<comment type="similarity">
    <text evidence="2 7">Belongs to the peptidase M14 family.</text>
</comment>
<dbReference type="GO" id="GO:0004181">
    <property type="term" value="F:metallocarboxypeptidase activity"/>
    <property type="evidence" value="ECO:0007669"/>
    <property type="project" value="InterPro"/>
</dbReference>
<dbReference type="PANTHER" id="PTHR11705">
    <property type="entry name" value="PROTEASE FAMILY M14 CARBOXYPEPTIDASE A,B"/>
    <property type="match status" value="1"/>
</dbReference>